<evidence type="ECO:0000313" key="6">
    <source>
        <dbReference type="EMBL" id="CAG8628243.1"/>
    </source>
</evidence>
<accession>A0A9N9D7P5</accession>
<dbReference type="InterPro" id="IPR011078">
    <property type="entry name" value="PyrdxlP_homeostasis"/>
</dbReference>
<comment type="similarity">
    <text evidence="2 4">Belongs to the pyridoxal phosphate-binding protein YggS/PROSC family.</text>
</comment>
<protein>
    <recommendedName>
        <fullName evidence="2">Pyridoxal phosphate homeostasis protein</fullName>
        <shortName evidence="2">PLP homeostasis protein</shortName>
    </recommendedName>
</protein>
<proteinExistence type="inferred from homology"/>
<reference evidence="6" key="1">
    <citation type="submission" date="2021-06" db="EMBL/GenBank/DDBJ databases">
        <authorList>
            <person name="Kallberg Y."/>
            <person name="Tangrot J."/>
            <person name="Rosling A."/>
        </authorList>
    </citation>
    <scope>NUCLEOTIDE SEQUENCE</scope>
    <source>
        <strain evidence="6">IA702</strain>
    </source>
</reference>
<dbReference type="HAMAP" id="MF_02087">
    <property type="entry name" value="PLP_homeostasis"/>
    <property type="match status" value="1"/>
</dbReference>
<evidence type="ECO:0000256" key="3">
    <source>
        <dbReference type="PIRSR" id="PIRSR004848-1"/>
    </source>
</evidence>
<dbReference type="Gene3D" id="3.20.20.10">
    <property type="entry name" value="Alanine racemase"/>
    <property type="match status" value="1"/>
</dbReference>
<comment type="caution">
    <text evidence="6">The sequence shown here is derived from an EMBL/GenBank/DDBJ whole genome shotgun (WGS) entry which is preliminary data.</text>
</comment>
<evidence type="ECO:0000256" key="1">
    <source>
        <dbReference type="ARBA" id="ARBA00022898"/>
    </source>
</evidence>
<dbReference type="PANTHER" id="PTHR10146">
    <property type="entry name" value="PROLINE SYNTHETASE CO-TRANSCRIBED BACTERIAL HOMOLOG PROTEIN"/>
    <property type="match status" value="1"/>
</dbReference>
<dbReference type="PIRSF" id="PIRSF004848">
    <property type="entry name" value="YBL036c_PLPDEIII"/>
    <property type="match status" value="1"/>
</dbReference>
<dbReference type="EMBL" id="CAJVPJ010002740">
    <property type="protein sequence ID" value="CAG8628243.1"/>
    <property type="molecule type" value="Genomic_DNA"/>
</dbReference>
<organism evidence="6 7">
    <name type="scientific">Paraglomus occultum</name>
    <dbReference type="NCBI Taxonomy" id="144539"/>
    <lineage>
        <taxon>Eukaryota</taxon>
        <taxon>Fungi</taxon>
        <taxon>Fungi incertae sedis</taxon>
        <taxon>Mucoromycota</taxon>
        <taxon>Glomeromycotina</taxon>
        <taxon>Glomeromycetes</taxon>
        <taxon>Paraglomerales</taxon>
        <taxon>Paraglomeraceae</taxon>
        <taxon>Paraglomus</taxon>
    </lineage>
</organism>
<dbReference type="InterPro" id="IPR001608">
    <property type="entry name" value="Ala_racemase_N"/>
</dbReference>
<evidence type="ECO:0000313" key="7">
    <source>
        <dbReference type="Proteomes" id="UP000789572"/>
    </source>
</evidence>
<dbReference type="NCBIfam" id="TIGR00044">
    <property type="entry name" value="YggS family pyridoxal phosphate-dependent enzyme"/>
    <property type="match status" value="1"/>
</dbReference>
<feature type="modified residue" description="N6-(pyridoxal phosphate)lysine" evidence="2 3">
    <location>
        <position position="50"/>
    </location>
</feature>
<dbReference type="FunFam" id="3.20.20.10:FF:000007">
    <property type="entry name" value="Pyridoxal phosphate homeostasis protein"/>
    <property type="match status" value="1"/>
</dbReference>
<gene>
    <name evidence="6" type="ORF">POCULU_LOCUS8759</name>
</gene>
<keyword evidence="7" id="KW-1185">Reference proteome</keyword>
<dbReference type="SUPFAM" id="SSF51419">
    <property type="entry name" value="PLP-binding barrel"/>
    <property type="match status" value="1"/>
</dbReference>
<feature type="domain" description="Alanine racemase N-terminal" evidence="5">
    <location>
        <begin position="23"/>
        <end position="254"/>
    </location>
</feature>
<dbReference type="InterPro" id="IPR029066">
    <property type="entry name" value="PLP-binding_barrel"/>
</dbReference>
<evidence type="ECO:0000256" key="4">
    <source>
        <dbReference type="RuleBase" id="RU004514"/>
    </source>
</evidence>
<dbReference type="AlphaFoldDB" id="A0A9N9D7P5"/>
<sequence>MSLSTQPETSTEDAEYQQRYQTIVENLASIREKMKAVAGGEKARLVAVSKKKPASDVLIAYKAGHRHFGENYVQELVEKSKELPSDIKWHFIGSLQSNKCKTLARIPNLWVIETIDSIKKADALNKSCESRDSPLKVFIQVNTSKEESRDIRKNGVEIEKCVPLAEHIIDNCNNLELRGLMTIGAADWEPSHGPNPYFRILVTCRDEVKKHVKQKNGMEIDLKLSMGMSDDLQEALEAGSTEIRIGTAIFGARPSK</sequence>
<evidence type="ECO:0000256" key="2">
    <source>
        <dbReference type="HAMAP-Rule" id="MF_03225"/>
    </source>
</evidence>
<dbReference type="Pfam" id="PF01168">
    <property type="entry name" value="Ala_racemase_N"/>
    <property type="match status" value="1"/>
</dbReference>
<dbReference type="PROSITE" id="PS01211">
    <property type="entry name" value="UPF0001"/>
    <property type="match status" value="1"/>
</dbReference>
<dbReference type="PANTHER" id="PTHR10146:SF14">
    <property type="entry name" value="PYRIDOXAL PHOSPHATE HOMEOSTASIS PROTEIN"/>
    <property type="match status" value="1"/>
</dbReference>
<keyword evidence="1 2" id="KW-0663">Pyridoxal phosphate</keyword>
<comment type="cofactor">
    <cofactor evidence="3">
        <name>pyridoxal 5'-phosphate</name>
        <dbReference type="ChEBI" id="CHEBI:597326"/>
    </cofactor>
</comment>
<dbReference type="GO" id="GO:0030170">
    <property type="term" value="F:pyridoxal phosphate binding"/>
    <property type="evidence" value="ECO:0007669"/>
    <property type="project" value="UniProtKB-UniRule"/>
</dbReference>
<dbReference type="Proteomes" id="UP000789572">
    <property type="component" value="Unassembled WGS sequence"/>
</dbReference>
<comment type="function">
    <text evidence="2">Pyridoxal 5'-phosphate (PLP)-binding protein, which may be involved in intracellular homeostatic regulation of pyridoxal 5'-phosphate (PLP), the active form of vitamin B6.</text>
</comment>
<dbReference type="OrthoDB" id="10264196at2759"/>
<evidence type="ECO:0000259" key="5">
    <source>
        <dbReference type="Pfam" id="PF01168"/>
    </source>
</evidence>
<name>A0A9N9D7P5_9GLOM</name>
<dbReference type="CDD" id="cd06822">
    <property type="entry name" value="PLPDE_III_YBL036c_euk"/>
    <property type="match status" value="1"/>
</dbReference>